<evidence type="ECO:0000256" key="2">
    <source>
        <dbReference type="ARBA" id="ARBA00008807"/>
    </source>
</evidence>
<dbReference type="Pfam" id="PF03169">
    <property type="entry name" value="OPT"/>
    <property type="match status" value="1"/>
</dbReference>
<accession>A0A9W8MMA6</accession>
<dbReference type="GO" id="GO:0015031">
    <property type="term" value="P:protein transport"/>
    <property type="evidence" value="ECO:0007669"/>
    <property type="project" value="UniProtKB-KW"/>
</dbReference>
<organism evidence="10 11">
    <name type="scientific">Candolleomyces eurysporus</name>
    <dbReference type="NCBI Taxonomy" id="2828524"/>
    <lineage>
        <taxon>Eukaryota</taxon>
        <taxon>Fungi</taxon>
        <taxon>Dikarya</taxon>
        <taxon>Basidiomycota</taxon>
        <taxon>Agaricomycotina</taxon>
        <taxon>Agaricomycetes</taxon>
        <taxon>Agaricomycetidae</taxon>
        <taxon>Agaricales</taxon>
        <taxon>Agaricineae</taxon>
        <taxon>Psathyrellaceae</taxon>
        <taxon>Candolleomyces</taxon>
    </lineage>
</organism>
<keyword evidence="5" id="KW-0571">Peptide transport</keyword>
<evidence type="ECO:0000256" key="3">
    <source>
        <dbReference type="ARBA" id="ARBA00022448"/>
    </source>
</evidence>
<evidence type="ECO:0000256" key="7">
    <source>
        <dbReference type="ARBA" id="ARBA00022989"/>
    </source>
</evidence>
<feature type="transmembrane region" description="Helical" evidence="9">
    <location>
        <begin position="31"/>
        <end position="53"/>
    </location>
</feature>
<dbReference type="GO" id="GO:0035673">
    <property type="term" value="F:oligopeptide transmembrane transporter activity"/>
    <property type="evidence" value="ECO:0007669"/>
    <property type="project" value="InterPro"/>
</dbReference>
<keyword evidence="11" id="KW-1185">Reference proteome</keyword>
<evidence type="ECO:0000256" key="6">
    <source>
        <dbReference type="ARBA" id="ARBA00022927"/>
    </source>
</evidence>
<keyword evidence="6" id="KW-0653">Protein transport</keyword>
<feature type="transmembrane region" description="Helical" evidence="9">
    <location>
        <begin position="320"/>
        <end position="343"/>
    </location>
</feature>
<keyword evidence="3" id="KW-0813">Transport</keyword>
<keyword evidence="4 9" id="KW-0812">Transmembrane</keyword>
<dbReference type="OrthoDB" id="9986677at2759"/>
<evidence type="ECO:0000256" key="1">
    <source>
        <dbReference type="ARBA" id="ARBA00004141"/>
    </source>
</evidence>
<proteinExistence type="inferred from homology"/>
<name>A0A9W8MMA6_9AGAR</name>
<evidence type="ECO:0000256" key="9">
    <source>
        <dbReference type="SAM" id="Phobius"/>
    </source>
</evidence>
<feature type="transmembrane region" description="Helical" evidence="9">
    <location>
        <begin position="419"/>
        <end position="438"/>
    </location>
</feature>
<dbReference type="InterPro" id="IPR004813">
    <property type="entry name" value="OPT"/>
</dbReference>
<dbReference type="EMBL" id="JANBPK010000725">
    <property type="protein sequence ID" value="KAJ2934193.1"/>
    <property type="molecule type" value="Genomic_DNA"/>
</dbReference>
<comment type="caution">
    <text evidence="10">The sequence shown here is derived from an EMBL/GenBank/DDBJ whole genome shotgun (WGS) entry which is preliminary data.</text>
</comment>
<comment type="subcellular location">
    <subcellularLocation>
        <location evidence="1">Membrane</location>
        <topology evidence="1">Multi-pass membrane protein</topology>
    </subcellularLocation>
</comment>
<comment type="similarity">
    <text evidence="2">Belongs to the oligopeptide OPT transporter family.</text>
</comment>
<dbReference type="Proteomes" id="UP001140091">
    <property type="component" value="Unassembled WGS sequence"/>
</dbReference>
<keyword evidence="7 9" id="KW-1133">Transmembrane helix</keyword>
<feature type="transmembrane region" description="Helical" evidence="9">
    <location>
        <begin position="178"/>
        <end position="196"/>
    </location>
</feature>
<feature type="transmembrane region" description="Helical" evidence="9">
    <location>
        <begin position="444"/>
        <end position="461"/>
    </location>
</feature>
<feature type="transmembrane region" description="Helical" evidence="9">
    <location>
        <begin position="392"/>
        <end position="412"/>
    </location>
</feature>
<gene>
    <name evidence="10" type="ORF">H1R20_g2931</name>
</gene>
<evidence type="ECO:0000313" key="11">
    <source>
        <dbReference type="Proteomes" id="UP001140091"/>
    </source>
</evidence>
<dbReference type="PANTHER" id="PTHR22601">
    <property type="entry name" value="ISP4 LIKE PROTEIN"/>
    <property type="match status" value="1"/>
</dbReference>
<evidence type="ECO:0008006" key="12">
    <source>
        <dbReference type="Google" id="ProtNLM"/>
    </source>
</evidence>
<dbReference type="AlphaFoldDB" id="A0A9W8MMA6"/>
<reference evidence="10" key="1">
    <citation type="submission" date="2022-06" db="EMBL/GenBank/DDBJ databases">
        <title>Genome Sequence of Candolleomyces eurysporus.</title>
        <authorList>
            <person name="Buettner E."/>
        </authorList>
    </citation>
    <scope>NUCLEOTIDE SEQUENCE</scope>
    <source>
        <strain evidence="10">VTCC 930004</strain>
    </source>
</reference>
<evidence type="ECO:0000256" key="5">
    <source>
        <dbReference type="ARBA" id="ARBA00022856"/>
    </source>
</evidence>
<keyword evidence="8 9" id="KW-0472">Membrane</keyword>
<evidence type="ECO:0000256" key="8">
    <source>
        <dbReference type="ARBA" id="ARBA00023136"/>
    </source>
</evidence>
<feature type="transmembrane region" description="Helical" evidence="9">
    <location>
        <begin position="95"/>
        <end position="116"/>
    </location>
</feature>
<feature type="transmembrane region" description="Helical" evidence="9">
    <location>
        <begin position="473"/>
        <end position="496"/>
    </location>
</feature>
<protein>
    <recommendedName>
        <fullName evidence="12">Oligopeptide transporter</fullName>
    </recommendedName>
</protein>
<dbReference type="GO" id="GO:0016020">
    <property type="term" value="C:membrane"/>
    <property type="evidence" value="ECO:0007669"/>
    <property type="project" value="UniProtKB-SubCell"/>
</dbReference>
<sequence>MASIIAVSAARGSLAVQTFAVQKLYYDTEVDLLVAFLGIFATAGFGCGVAGLLDSITATSSKYVFPNMLPALSLLTDLHRPTPSTVDVSKPSRQFGIAFAGAFIYEIVPAYIFPLLTGVSAFCLSSRSATQNVRQIFTNIFGGAGGNEGLGLLSLSFDWQYIGAACLTQPISYQVNTWAGYMICYAAVTAIYYSNLWNSRILPIISTAMFDSHGQVFDQSGVLDDRFTVDYGLLRVAGLPGLTSASIWTSVASNLAPTSTALYGHLGVEFSFLHVSKMVGAAIFPGRPLAILYFAMWSNSAVSTSVYATSQMKFGNQTKLPSRVTFCCVLWGLVLGGVVNFLVMIPIVKNERVNLVSALGLNIWSGQLTQIMNSEAVTWSLAKELYSIRGRYAIIPFGSVIGFAATSIQYALHKDFPNTAIFNGSVVMLPVVFVASSMMTYGNTSSVLSTMIVAVVCRCWFMKKYKKGSEASLLSLGGALDGGSQLMILLLSFTVLGGMSAYKPFFKWFGNPLEGVSILDPSPVLSLEITHNLNSYGCSMPIWIIGPQNSFTNALETVGVVETLVCNITGNKPASLSKHVSLQIVLVNNE</sequence>
<evidence type="ECO:0000313" key="10">
    <source>
        <dbReference type="EMBL" id="KAJ2934193.1"/>
    </source>
</evidence>
<dbReference type="InterPro" id="IPR004648">
    <property type="entry name" value="Oligpept_transpt"/>
</dbReference>
<evidence type="ECO:0000256" key="4">
    <source>
        <dbReference type="ARBA" id="ARBA00022692"/>
    </source>
</evidence>
<feature type="non-terminal residue" evidence="10">
    <location>
        <position position="1"/>
    </location>
</feature>